<keyword evidence="1" id="KW-0472">Membrane</keyword>
<accession>A0A2V5L0B2</accession>
<protein>
    <submittedName>
        <fullName evidence="2">Uncharacterized protein</fullName>
    </submittedName>
</protein>
<feature type="transmembrane region" description="Helical" evidence="1">
    <location>
        <begin position="110"/>
        <end position="130"/>
    </location>
</feature>
<evidence type="ECO:0000256" key="1">
    <source>
        <dbReference type="SAM" id="Phobius"/>
    </source>
</evidence>
<name>A0A2V5L0B2_9MICC</name>
<feature type="transmembrane region" description="Helical" evidence="1">
    <location>
        <begin position="61"/>
        <end position="81"/>
    </location>
</feature>
<dbReference type="EMBL" id="QJVD01000044">
    <property type="protein sequence ID" value="PYI64631.1"/>
    <property type="molecule type" value="Genomic_DNA"/>
</dbReference>
<evidence type="ECO:0000313" key="2">
    <source>
        <dbReference type="EMBL" id="PYI64631.1"/>
    </source>
</evidence>
<evidence type="ECO:0000313" key="3">
    <source>
        <dbReference type="Proteomes" id="UP000247832"/>
    </source>
</evidence>
<keyword evidence="1" id="KW-0812">Transmembrane</keyword>
<keyword evidence="3" id="KW-1185">Reference proteome</keyword>
<proteinExistence type="predicted"/>
<dbReference type="Proteomes" id="UP000247832">
    <property type="component" value="Unassembled WGS sequence"/>
</dbReference>
<feature type="transmembrane region" description="Helical" evidence="1">
    <location>
        <begin position="20"/>
        <end position="40"/>
    </location>
</feature>
<comment type="caution">
    <text evidence="2">The sequence shown here is derived from an EMBL/GenBank/DDBJ whole genome shotgun (WGS) entry which is preliminary data.</text>
</comment>
<sequence length="140" mass="14358">MGIAYGAGELLTHLKVWELVGLLGWLAGAVVLHDGVLVPLTTLAGGGLKRITFGLGALQQSIIRGALLCGAVMTLMVAPLLKARSVLQPGKPGGAANRTILDGAYGTRLALLWLGLAIVAAVAVAAVGLYGRRKVTKTRP</sequence>
<dbReference type="AlphaFoldDB" id="A0A2V5L0B2"/>
<organism evidence="2 3">
    <name type="scientific">Arthrobacter livingstonensis</name>
    <dbReference type="NCBI Taxonomy" id="670078"/>
    <lineage>
        <taxon>Bacteria</taxon>
        <taxon>Bacillati</taxon>
        <taxon>Actinomycetota</taxon>
        <taxon>Actinomycetes</taxon>
        <taxon>Micrococcales</taxon>
        <taxon>Micrococcaceae</taxon>
        <taxon>Arthrobacter</taxon>
    </lineage>
</organism>
<keyword evidence="1" id="KW-1133">Transmembrane helix</keyword>
<gene>
    <name evidence="2" type="ORF">CVV68_21340</name>
</gene>
<reference evidence="2 3" key="1">
    <citation type="submission" date="2018-05" db="EMBL/GenBank/DDBJ databases">
        <title>Genetic diversity of glacier-inhabiting Cryobacterium bacteria in China and description of Cryobacterium mengkeensis sp. nov. and Arthrobacter glacialis sp. nov.</title>
        <authorList>
            <person name="Liu Q."/>
            <person name="Xin Y.-H."/>
        </authorList>
    </citation>
    <scope>NUCLEOTIDE SEQUENCE [LARGE SCALE GENOMIC DNA]</scope>
    <source>
        <strain evidence="2 3">LI2</strain>
    </source>
</reference>